<protein>
    <submittedName>
        <fullName evidence="9">Putative cytochrome P450</fullName>
    </submittedName>
</protein>
<keyword evidence="3 7" id="KW-0479">Metal-binding</keyword>
<keyword evidence="6 8" id="KW-0503">Monooxygenase</keyword>
<dbReference type="PROSITE" id="PS00086">
    <property type="entry name" value="CYTOCHROME_P450"/>
    <property type="match status" value="1"/>
</dbReference>
<dbReference type="GO" id="GO:0020037">
    <property type="term" value="F:heme binding"/>
    <property type="evidence" value="ECO:0007669"/>
    <property type="project" value="InterPro"/>
</dbReference>
<keyword evidence="2 7" id="KW-0349">Heme</keyword>
<dbReference type="GO" id="GO:0016125">
    <property type="term" value="P:sterol metabolic process"/>
    <property type="evidence" value="ECO:0007669"/>
    <property type="project" value="TreeGrafter"/>
</dbReference>
<dbReference type="GO" id="GO:0016705">
    <property type="term" value="F:oxidoreductase activity, acting on paired donors, with incorporation or reduction of molecular oxygen"/>
    <property type="evidence" value="ECO:0007669"/>
    <property type="project" value="InterPro"/>
</dbReference>
<comment type="caution">
    <text evidence="9">The sequence shown here is derived from an EMBL/GenBank/DDBJ whole genome shotgun (WGS) entry which is preliminary data.</text>
</comment>
<dbReference type="PANTHER" id="PTHR24286">
    <property type="entry name" value="CYTOCHROME P450 26"/>
    <property type="match status" value="1"/>
</dbReference>
<comment type="similarity">
    <text evidence="1 8">Belongs to the cytochrome P450 family.</text>
</comment>
<evidence type="ECO:0000256" key="5">
    <source>
        <dbReference type="ARBA" id="ARBA00023004"/>
    </source>
</evidence>
<keyword evidence="10" id="KW-1185">Reference proteome</keyword>
<dbReference type="Pfam" id="PF00067">
    <property type="entry name" value="p450"/>
    <property type="match status" value="1"/>
</dbReference>
<evidence type="ECO:0000313" key="10">
    <source>
        <dbReference type="Proteomes" id="UP000324585"/>
    </source>
</evidence>
<evidence type="ECO:0000313" key="9">
    <source>
        <dbReference type="EMBL" id="KAA8493713.1"/>
    </source>
</evidence>
<dbReference type="OrthoDB" id="1372046at2759"/>
<keyword evidence="5 7" id="KW-0408">Iron</keyword>
<evidence type="ECO:0000256" key="6">
    <source>
        <dbReference type="ARBA" id="ARBA00023033"/>
    </source>
</evidence>
<evidence type="ECO:0000256" key="7">
    <source>
        <dbReference type="PIRSR" id="PIRSR602401-1"/>
    </source>
</evidence>
<dbReference type="EMBL" id="VRMN01000006">
    <property type="protein sequence ID" value="KAA8493713.1"/>
    <property type="molecule type" value="Genomic_DNA"/>
</dbReference>
<dbReference type="InterPro" id="IPR001128">
    <property type="entry name" value="Cyt_P450"/>
</dbReference>
<dbReference type="SUPFAM" id="SSF48264">
    <property type="entry name" value="Cytochrome P450"/>
    <property type="match status" value="1"/>
</dbReference>
<dbReference type="PANTHER" id="PTHR24286:SF384">
    <property type="entry name" value="P450, PUTATIVE (EUROFUNG)-RELATED"/>
    <property type="match status" value="1"/>
</dbReference>
<evidence type="ECO:0000256" key="8">
    <source>
        <dbReference type="RuleBase" id="RU000461"/>
    </source>
</evidence>
<proteinExistence type="inferred from homology"/>
<evidence type="ECO:0000256" key="1">
    <source>
        <dbReference type="ARBA" id="ARBA00010617"/>
    </source>
</evidence>
<dbReference type="PRINTS" id="PR00463">
    <property type="entry name" value="EP450I"/>
</dbReference>
<organism evidence="9 10">
    <name type="scientific">Porphyridium purpureum</name>
    <name type="common">Red alga</name>
    <name type="synonym">Porphyridium cruentum</name>
    <dbReference type="NCBI Taxonomy" id="35688"/>
    <lineage>
        <taxon>Eukaryota</taxon>
        <taxon>Rhodophyta</taxon>
        <taxon>Bangiophyceae</taxon>
        <taxon>Porphyridiales</taxon>
        <taxon>Porphyridiaceae</taxon>
        <taxon>Porphyridium</taxon>
    </lineage>
</organism>
<dbReference type="GO" id="GO:0005506">
    <property type="term" value="F:iron ion binding"/>
    <property type="evidence" value="ECO:0007669"/>
    <property type="project" value="InterPro"/>
</dbReference>
<dbReference type="InterPro" id="IPR002401">
    <property type="entry name" value="Cyt_P450_E_grp-I"/>
</dbReference>
<dbReference type="GO" id="GO:0004497">
    <property type="term" value="F:monooxygenase activity"/>
    <property type="evidence" value="ECO:0007669"/>
    <property type="project" value="UniProtKB-KW"/>
</dbReference>
<name>A0A5J4YSC7_PORPP</name>
<feature type="binding site" description="axial binding residue" evidence="7">
    <location>
        <position position="473"/>
    </location>
    <ligand>
        <name>heme</name>
        <dbReference type="ChEBI" id="CHEBI:30413"/>
    </ligand>
    <ligandPart>
        <name>Fe</name>
        <dbReference type="ChEBI" id="CHEBI:18248"/>
    </ligandPart>
</feature>
<evidence type="ECO:0000256" key="3">
    <source>
        <dbReference type="ARBA" id="ARBA00022723"/>
    </source>
</evidence>
<evidence type="ECO:0000256" key="4">
    <source>
        <dbReference type="ARBA" id="ARBA00023002"/>
    </source>
</evidence>
<sequence>MVFAGFVEGFSDGLARCCRHQQQLLPGAGHGCQDVNTLPQLSLRRRSRCRSQSRLWMASPHSGLNLPPGDKGLPLLGDFLSFTRGGAAGFEGKFEKYKSDVVTSRILTIDTVLVKGFDQIRPILESPMEPAWPGTVDELLKGSMPTIKGEPHKARREIISRIAFSRERLLSYAPFLQANVQQLIANIEARTASSAQTYARFRDEIEVMAFNAAAVLFLGAEDVYCGAGSGQKGDGLDIDERLAQFQRFEGGLFTIPLKLPFLQTPWSEALDAKAALLAFTRRAVEKRIEAKQQSGPLPTITIMDHLVDMHLEGDGVLTKDIVISELLTLVWAGHSTILSFMQSMVYELFMGGTHDVVRRIRASAEYRAALESDEAWSHYLKLIIKPDLVNDTLLEIERLRPPVQSVFRKPPPGGMQVGAYHIPEGWTVLLSIFSTHRDPVYFPEPLAFRPERFAESPELRKILLGFSGGARVCIGKYYAELFCRIFLLTFLRHGDVVMDPAQSREFSVLPGYSPKDGVLGRFQKLALSE</sequence>
<evidence type="ECO:0000256" key="2">
    <source>
        <dbReference type="ARBA" id="ARBA00022617"/>
    </source>
</evidence>
<dbReference type="AlphaFoldDB" id="A0A5J4YSC7"/>
<keyword evidence="4 8" id="KW-0560">Oxidoreductase</keyword>
<accession>A0A5J4YSC7</accession>
<gene>
    <name evidence="9" type="ORF">FVE85_4850</name>
</gene>
<dbReference type="InterPro" id="IPR017972">
    <property type="entry name" value="Cyt_P450_CS"/>
</dbReference>
<dbReference type="Proteomes" id="UP000324585">
    <property type="component" value="Unassembled WGS sequence"/>
</dbReference>
<reference evidence="10" key="1">
    <citation type="journal article" date="2019" name="Nat. Commun.">
        <title>Expansion of phycobilisome linker gene families in mesophilic red algae.</title>
        <authorList>
            <person name="Lee J."/>
            <person name="Kim D."/>
            <person name="Bhattacharya D."/>
            <person name="Yoon H.S."/>
        </authorList>
    </citation>
    <scope>NUCLEOTIDE SEQUENCE [LARGE SCALE GENOMIC DNA]</scope>
    <source>
        <strain evidence="10">CCMP 1328</strain>
    </source>
</reference>
<dbReference type="InterPro" id="IPR036396">
    <property type="entry name" value="Cyt_P450_sf"/>
</dbReference>
<dbReference type="Gene3D" id="1.10.630.10">
    <property type="entry name" value="Cytochrome P450"/>
    <property type="match status" value="1"/>
</dbReference>
<comment type="cofactor">
    <cofactor evidence="7">
        <name>heme</name>
        <dbReference type="ChEBI" id="CHEBI:30413"/>
    </cofactor>
</comment>